<comment type="caution">
    <text evidence="1">The sequence shown here is derived from an EMBL/GenBank/DDBJ whole genome shotgun (WGS) entry which is preliminary data.</text>
</comment>
<name>A0A9E4KA52_9GAMM</name>
<accession>A0A9E4KA52</accession>
<evidence type="ECO:0000313" key="2">
    <source>
        <dbReference type="Proteomes" id="UP000886667"/>
    </source>
</evidence>
<protein>
    <submittedName>
        <fullName evidence="1">Uncharacterized protein</fullName>
    </submittedName>
</protein>
<proteinExistence type="predicted"/>
<evidence type="ECO:0000313" key="1">
    <source>
        <dbReference type="EMBL" id="MCG7944907.1"/>
    </source>
</evidence>
<dbReference type="Proteomes" id="UP000886667">
    <property type="component" value="Unassembled WGS sequence"/>
</dbReference>
<reference evidence="1" key="1">
    <citation type="journal article" date="2021" name="Proc. Natl. Acad. Sci. U.S.A.">
        <title>Global biogeography of chemosynthetic symbionts reveals both localized and globally distributed symbiont groups. .</title>
        <authorList>
            <person name="Osvatic J.T."/>
            <person name="Wilkins L.G.E."/>
            <person name="Leibrecht L."/>
            <person name="Leray M."/>
            <person name="Zauner S."/>
            <person name="Polzin J."/>
            <person name="Camacho Y."/>
            <person name="Gros O."/>
            <person name="van Gils J.A."/>
            <person name="Eisen J.A."/>
            <person name="Petersen J.M."/>
            <person name="Yuen B."/>
        </authorList>
    </citation>
    <scope>NUCLEOTIDE SEQUENCE</scope>
    <source>
        <strain evidence="1">MAGclacostrist064TRANS</strain>
    </source>
</reference>
<dbReference type="AlphaFoldDB" id="A0A9E4KA52"/>
<sequence length="64" mass="7202">MSDQITNPYRYIGRLEAALASVLEELEKAPEAQERVEQILREVSIDSAKELLNADTSGIYGYRS</sequence>
<gene>
    <name evidence="1" type="ORF">JAZ07_01020</name>
</gene>
<organism evidence="1 2">
    <name type="scientific">Candidatus Thiodiazotropha taylori</name>
    <dbReference type="NCBI Taxonomy" id="2792791"/>
    <lineage>
        <taxon>Bacteria</taxon>
        <taxon>Pseudomonadati</taxon>
        <taxon>Pseudomonadota</taxon>
        <taxon>Gammaproteobacteria</taxon>
        <taxon>Chromatiales</taxon>
        <taxon>Sedimenticolaceae</taxon>
        <taxon>Candidatus Thiodiazotropha</taxon>
    </lineage>
</organism>
<dbReference type="EMBL" id="JAEPCM010000016">
    <property type="protein sequence ID" value="MCG7944907.1"/>
    <property type="molecule type" value="Genomic_DNA"/>
</dbReference>